<evidence type="ECO:0000259" key="4">
    <source>
        <dbReference type="Pfam" id="PF03372"/>
    </source>
</evidence>
<dbReference type="SUPFAM" id="SSF56219">
    <property type="entry name" value="DNase I-like"/>
    <property type="match status" value="1"/>
</dbReference>
<dbReference type="SUPFAM" id="SSF117289">
    <property type="entry name" value="Nucleoporin domain"/>
    <property type="match status" value="1"/>
</dbReference>
<accession>A0AAQ3L4I4</accession>
<dbReference type="InterPro" id="IPR036691">
    <property type="entry name" value="Endo/exonu/phosph_ase_sf"/>
</dbReference>
<protein>
    <recommendedName>
        <fullName evidence="4">Endonuclease/exonuclease/phosphatase domain-containing protein</fullName>
    </recommendedName>
</protein>
<proteinExistence type="predicted"/>
<feature type="repeat" description="WD" evidence="3">
    <location>
        <begin position="217"/>
        <end position="251"/>
    </location>
</feature>
<keyword evidence="6" id="KW-1185">Reference proteome</keyword>
<name>A0AAQ3L4I4_9LILI</name>
<dbReference type="EMBL" id="CP136898">
    <property type="protein sequence ID" value="WOL20449.1"/>
    <property type="molecule type" value="Genomic_DNA"/>
</dbReference>
<dbReference type="GO" id="GO:0003824">
    <property type="term" value="F:catalytic activity"/>
    <property type="evidence" value="ECO:0007669"/>
    <property type="project" value="InterPro"/>
</dbReference>
<reference evidence="5 6" key="1">
    <citation type="submission" date="2023-10" db="EMBL/GenBank/DDBJ databases">
        <title>Chromosome-scale genome assembly provides insights into flower coloration mechanisms of Canna indica.</title>
        <authorList>
            <person name="Li C."/>
        </authorList>
    </citation>
    <scope>NUCLEOTIDE SEQUENCE [LARGE SCALE GENOMIC DNA]</scope>
    <source>
        <tissue evidence="5">Flower</tissue>
    </source>
</reference>
<dbReference type="Proteomes" id="UP001327560">
    <property type="component" value="Chromosome 9"/>
</dbReference>
<feature type="domain" description="Endonuclease/exonuclease/phosphatase" evidence="4">
    <location>
        <begin position="3"/>
        <end position="115"/>
    </location>
</feature>
<organism evidence="5 6">
    <name type="scientific">Canna indica</name>
    <name type="common">Indian-shot</name>
    <dbReference type="NCBI Taxonomy" id="4628"/>
    <lineage>
        <taxon>Eukaryota</taxon>
        <taxon>Viridiplantae</taxon>
        <taxon>Streptophyta</taxon>
        <taxon>Embryophyta</taxon>
        <taxon>Tracheophyta</taxon>
        <taxon>Spermatophyta</taxon>
        <taxon>Magnoliopsida</taxon>
        <taxon>Liliopsida</taxon>
        <taxon>Zingiberales</taxon>
        <taxon>Cannaceae</taxon>
        <taxon>Canna</taxon>
    </lineage>
</organism>
<evidence type="ECO:0000256" key="1">
    <source>
        <dbReference type="ARBA" id="ARBA00022574"/>
    </source>
</evidence>
<dbReference type="Gene3D" id="2.130.10.10">
    <property type="entry name" value="YVTN repeat-like/Quinoprotein amine dehydrogenase"/>
    <property type="match status" value="1"/>
</dbReference>
<keyword evidence="2" id="KW-0677">Repeat</keyword>
<dbReference type="InterPro" id="IPR005135">
    <property type="entry name" value="Endo/exonuclease/phosphatase"/>
</dbReference>
<dbReference type="PANTHER" id="PTHR35218:SF9">
    <property type="entry name" value="ENDONUCLEASE_EXONUCLEASE_PHOSPHATASE DOMAIN-CONTAINING PROTEIN"/>
    <property type="match status" value="1"/>
</dbReference>
<evidence type="ECO:0000256" key="3">
    <source>
        <dbReference type="PROSITE-ProRule" id="PRU00221"/>
    </source>
</evidence>
<dbReference type="PROSITE" id="PS50082">
    <property type="entry name" value="WD_REPEATS_2"/>
    <property type="match status" value="1"/>
</dbReference>
<dbReference type="Pfam" id="PF03372">
    <property type="entry name" value="Exo_endo_phos"/>
    <property type="match status" value="1"/>
</dbReference>
<gene>
    <name evidence="5" type="ORF">Cni_G29254</name>
</gene>
<dbReference type="Gene3D" id="3.60.10.10">
    <property type="entry name" value="Endonuclease/exonuclease/phosphatase"/>
    <property type="match status" value="1"/>
</dbReference>
<evidence type="ECO:0000313" key="5">
    <source>
        <dbReference type="EMBL" id="WOL20449.1"/>
    </source>
</evidence>
<dbReference type="PROSITE" id="PS00678">
    <property type="entry name" value="WD_REPEATS_1"/>
    <property type="match status" value="1"/>
</dbReference>
<dbReference type="SMART" id="SM00320">
    <property type="entry name" value="WD40"/>
    <property type="match status" value="1"/>
</dbReference>
<sequence>MEENKPDMVLLVETHLNKENSIACIRKFSCNWTGCFVEGDGRSDGLVLVWRIEAKQVFCCNQIINAIILQKDKKPWLLSGVYASNKSEERQLLWEFLSKIDTENMPWVVIGDFNYIDKQEYKIGGNPFKWGQCISSYSNLCTSAGLMEVKTQGGTPRPKIHFGLQINDGISWEFTGGTLTTTLGGASKMQIRLPLSWGRQNLPLLPSCCKKLSFKAITCLAFSMDGVTLVSGLEDGFVQVWDTRTKHITRVLKHAKGAALWSQMQSRSKLVEENLREIHMEASCKPNTKTFVTSKNQKGSSNGSMNNEKIVCDPAACCSNSTANGRGTTPKPYWMDPSIQLNVPLVDKLRSICSTNLRIWWNNRERKRRISARLDKALVNWEWIEQYSDNKAIHLPRAALDHKRADMYKPHWKAKTSFIFEHYWFEQKSLEQVIDDGWKKKPASCSHLNWIGKNLSKMGSTITCWAKENIGSLEKELKVAKAELKLLDASDESGLCDDNDILKMKSLISK</sequence>
<evidence type="ECO:0000313" key="6">
    <source>
        <dbReference type="Proteomes" id="UP001327560"/>
    </source>
</evidence>
<dbReference type="AlphaFoldDB" id="A0AAQ3L4I4"/>
<dbReference type="InterPro" id="IPR001680">
    <property type="entry name" value="WD40_rpt"/>
</dbReference>
<dbReference type="PANTHER" id="PTHR35218">
    <property type="entry name" value="RNASE H DOMAIN-CONTAINING PROTEIN"/>
    <property type="match status" value="1"/>
</dbReference>
<dbReference type="InterPro" id="IPR015943">
    <property type="entry name" value="WD40/YVTN_repeat-like_dom_sf"/>
</dbReference>
<evidence type="ECO:0000256" key="2">
    <source>
        <dbReference type="ARBA" id="ARBA00022737"/>
    </source>
</evidence>
<dbReference type="InterPro" id="IPR019775">
    <property type="entry name" value="WD40_repeat_CS"/>
</dbReference>
<keyword evidence="1 3" id="KW-0853">WD repeat</keyword>